<feature type="domain" description="Restriction endonuclease type II EcoRII N-terminal" evidence="2">
    <location>
        <begin position="13"/>
        <end position="130"/>
    </location>
</feature>
<evidence type="ECO:0000313" key="3">
    <source>
        <dbReference type="EMBL" id="RCW38848.1"/>
    </source>
</evidence>
<keyword evidence="4" id="KW-1185">Reference proteome</keyword>
<comment type="caution">
    <text evidence="3">The sequence shown here is derived from an EMBL/GenBank/DDBJ whole genome shotgun (WGS) entry which is preliminary data.</text>
</comment>
<dbReference type="Gene3D" id="2.40.330.10">
    <property type="entry name" value="DNA-binding pseudobarrel domain"/>
    <property type="match status" value="1"/>
</dbReference>
<dbReference type="GO" id="GO:0009307">
    <property type="term" value="P:DNA restriction-modification system"/>
    <property type="evidence" value="ECO:0007669"/>
    <property type="project" value="InterPro"/>
</dbReference>
<evidence type="ECO:0000259" key="1">
    <source>
        <dbReference type="Pfam" id="PF09019"/>
    </source>
</evidence>
<name>A0A368VCI8_9BACT</name>
<dbReference type="InterPro" id="IPR038365">
    <property type="entry name" value="EcoRII_C_sf"/>
</dbReference>
<dbReference type="AlphaFoldDB" id="A0A368VCI8"/>
<gene>
    <name evidence="3" type="ORF">DFO77_1022</name>
</gene>
<dbReference type="RefSeq" id="WP_181872023.1">
    <property type="nucleotide sequence ID" value="NZ_QPIZ01000002.1"/>
</dbReference>
<dbReference type="SUPFAM" id="SSF101936">
    <property type="entry name" value="DNA-binding pseudobarrel domain"/>
    <property type="match status" value="1"/>
</dbReference>
<sequence>MDNILTNAIQACTESSVAYSKFITANDAGATGAHQAGFHISKNAWPLFFDTPGQKGDNKDIFVKIRWQDDFETPSRFIYYGKGTRNEYRLTRFGKGFPYLQDGNIGDLLVLAKRETGFYDGYVISGDENIEEFFNAFGISSTETNQLLPKSTELTVEDKLRILFQQFIDSLTADFPPTSELAKGARDIFLEAYGHTTGNVLERPDSEILHWIATEFDLFKAIENNRYGHIIKTPFPSVDELIKTANTLLNRRKSRAGRSLEHHLSEIFNIWELSYTSQALTEDRKKPDFIFPDIETYFKEPADSKKLVFLGAKTTCKDRWRQIVNEADRIPHKHLFTLQQGISGNQLMEMKNHGVSLVVPKPYLSSFPKEHRKDIMTLDSFLIYVSALQ</sequence>
<protein>
    <submittedName>
        <fullName evidence="3">Type II restriction enzyme</fullName>
    </submittedName>
</protein>
<proteinExistence type="predicted"/>
<dbReference type="GO" id="GO:0003677">
    <property type="term" value="F:DNA binding"/>
    <property type="evidence" value="ECO:0007669"/>
    <property type="project" value="InterPro"/>
</dbReference>
<dbReference type="InterPro" id="IPR015109">
    <property type="entry name" value="Restrct_endonuc_II_EcoRII_C"/>
</dbReference>
<reference evidence="3 4" key="1">
    <citation type="submission" date="2018-07" db="EMBL/GenBank/DDBJ databases">
        <title>Freshwater and sediment microbial communities from various areas in North America, analyzing microbe dynamics in response to fracking.</title>
        <authorList>
            <person name="Lamendella R."/>
        </authorList>
    </citation>
    <scope>NUCLEOTIDE SEQUENCE [LARGE SCALE GENOMIC DNA]</scope>
    <source>
        <strain evidence="3 4">160A</strain>
    </source>
</reference>
<dbReference type="EMBL" id="QPIZ01000002">
    <property type="protein sequence ID" value="RCW38848.1"/>
    <property type="molecule type" value="Genomic_DNA"/>
</dbReference>
<evidence type="ECO:0000313" key="4">
    <source>
        <dbReference type="Proteomes" id="UP000252733"/>
    </source>
</evidence>
<accession>A0A368VCI8</accession>
<organism evidence="3 4">
    <name type="scientific">Marinilabilia salmonicolor</name>
    <dbReference type="NCBI Taxonomy" id="989"/>
    <lineage>
        <taxon>Bacteria</taxon>
        <taxon>Pseudomonadati</taxon>
        <taxon>Bacteroidota</taxon>
        <taxon>Bacteroidia</taxon>
        <taxon>Marinilabiliales</taxon>
        <taxon>Marinilabiliaceae</taxon>
        <taxon>Marinilabilia</taxon>
    </lineage>
</organism>
<dbReference type="InterPro" id="IPR015300">
    <property type="entry name" value="DNA-bd_pseudobarrel_sf"/>
</dbReference>
<dbReference type="Pfam" id="PF09217">
    <property type="entry name" value="EcoRII-N"/>
    <property type="match status" value="1"/>
</dbReference>
<dbReference type="SUPFAM" id="SSF52980">
    <property type="entry name" value="Restriction endonuclease-like"/>
    <property type="match status" value="1"/>
</dbReference>
<dbReference type="Pfam" id="PF09019">
    <property type="entry name" value="EcoRII-C"/>
    <property type="match status" value="1"/>
</dbReference>
<dbReference type="Gene3D" id="3.40.91.80">
    <property type="match status" value="1"/>
</dbReference>
<feature type="domain" description="Restriction endonuclease type II EcoRII C-terminal" evidence="1">
    <location>
        <begin position="219"/>
        <end position="382"/>
    </location>
</feature>
<dbReference type="InterPro" id="IPR011335">
    <property type="entry name" value="Restrct_endonuc-II-like"/>
</dbReference>
<dbReference type="GO" id="GO:0009036">
    <property type="term" value="F:type II site-specific deoxyribonuclease activity"/>
    <property type="evidence" value="ECO:0007669"/>
    <property type="project" value="InterPro"/>
</dbReference>
<dbReference type="Proteomes" id="UP000252733">
    <property type="component" value="Unassembled WGS sequence"/>
</dbReference>
<dbReference type="InterPro" id="IPR023372">
    <property type="entry name" value="Rest_endonuc_II_EcoRII_N"/>
</dbReference>
<evidence type="ECO:0000259" key="2">
    <source>
        <dbReference type="Pfam" id="PF09217"/>
    </source>
</evidence>